<dbReference type="RefSeq" id="WP_006696224.1">
    <property type="nucleotide sequence ID" value="NZ_JH376858.1"/>
</dbReference>
<dbReference type="SUPFAM" id="SSF110849">
    <property type="entry name" value="ParB/Sulfiredoxin"/>
    <property type="match status" value="1"/>
</dbReference>
<dbReference type="InterPro" id="IPR003115">
    <property type="entry name" value="ParB_N"/>
</dbReference>
<feature type="domain" description="ParB-like N-terminal" evidence="1">
    <location>
        <begin position="9"/>
        <end position="95"/>
    </location>
</feature>
<name>A0ABN0DQC9_9FIRM</name>
<dbReference type="Gene3D" id="3.90.1530.10">
    <property type="entry name" value="Conserved hypothetical protein from pyrococcus furiosus pfu- 392566-001, ParB domain"/>
    <property type="match status" value="1"/>
</dbReference>
<comment type="caution">
    <text evidence="2">The sequence shown here is derived from an EMBL/GenBank/DDBJ whole genome shotgun (WGS) entry which is preliminary data.</text>
</comment>
<proteinExistence type="predicted"/>
<dbReference type="InterPro" id="IPR036086">
    <property type="entry name" value="ParB/Sulfiredoxin_sf"/>
</dbReference>
<dbReference type="InterPro" id="IPR050336">
    <property type="entry name" value="Chromosome_partition/occlusion"/>
</dbReference>
<evidence type="ECO:0000313" key="3">
    <source>
        <dbReference type="Proteomes" id="UP000003175"/>
    </source>
</evidence>
<gene>
    <name evidence="2" type="ORF">HMPREF9432_00892</name>
</gene>
<evidence type="ECO:0000313" key="2">
    <source>
        <dbReference type="EMBL" id="EHG25144.1"/>
    </source>
</evidence>
<reference evidence="2 3" key="1">
    <citation type="submission" date="2011-08" db="EMBL/GenBank/DDBJ databases">
        <title>The Genome Sequence of Selenomonas noxia F0398.</title>
        <authorList>
            <consortium name="The Broad Institute Genome Sequencing Platform"/>
            <person name="Earl A."/>
            <person name="Ward D."/>
            <person name="Feldgarden M."/>
            <person name="Gevers D."/>
            <person name="Izard J."/>
            <person name="Ganesan A."/>
            <person name="Blanton J.M."/>
            <person name="Baranova O.V."/>
            <person name="Tanner A.C."/>
            <person name="Dewhirst F.E."/>
            <person name="Young S.K."/>
            <person name="Zeng Q."/>
            <person name="Gargeya S."/>
            <person name="Fitzgerald M."/>
            <person name="Haas B."/>
            <person name="Abouelleil A."/>
            <person name="Alvarado L."/>
            <person name="Arachchi H.M."/>
            <person name="Berlin A."/>
            <person name="Brown A."/>
            <person name="Chapman S.B."/>
            <person name="Chen Z."/>
            <person name="Dunbar C."/>
            <person name="Freedman E."/>
            <person name="Gearin G."/>
            <person name="Gellesch M."/>
            <person name="Goldberg J."/>
            <person name="Griggs A."/>
            <person name="Gujja S."/>
            <person name="Heiman D."/>
            <person name="Howarth C."/>
            <person name="Larson L."/>
            <person name="Lui A."/>
            <person name="MacDonald P.J.P."/>
            <person name="Montmayeur A."/>
            <person name="Murphy C."/>
            <person name="Neiman D."/>
            <person name="Pearson M."/>
            <person name="Priest M."/>
            <person name="Roberts A."/>
            <person name="Saif S."/>
            <person name="Shea T."/>
            <person name="Shenoy N."/>
            <person name="Sisk P."/>
            <person name="Stolte C."/>
            <person name="Sykes S."/>
            <person name="Wortman J."/>
            <person name="Nusbaum C."/>
            <person name="Birren B."/>
        </authorList>
    </citation>
    <scope>NUCLEOTIDE SEQUENCE [LARGE SCALE GENOMIC DNA]</scope>
    <source>
        <strain evidence="2 3">F0398</strain>
    </source>
</reference>
<sequence>MNKTTSEMKLVPIERLVPYANNARTHSPEQINKLRGSLREFGFVSPVIIDKDYGILAGHGRVMAARAENIEQVPCVFVDHLTEAQKKAYILADNRFALDAGWDED</sequence>
<dbReference type="SMART" id="SM00470">
    <property type="entry name" value="ParB"/>
    <property type="match status" value="1"/>
</dbReference>
<dbReference type="Pfam" id="PF02195">
    <property type="entry name" value="ParB_N"/>
    <property type="match status" value="1"/>
</dbReference>
<dbReference type="PANTHER" id="PTHR33375:SF1">
    <property type="entry name" value="CHROMOSOME-PARTITIONING PROTEIN PARB-RELATED"/>
    <property type="match status" value="1"/>
</dbReference>
<organism evidence="2 3">
    <name type="scientific">Selenomonas noxia F0398</name>
    <dbReference type="NCBI Taxonomy" id="702437"/>
    <lineage>
        <taxon>Bacteria</taxon>
        <taxon>Bacillati</taxon>
        <taxon>Bacillota</taxon>
        <taxon>Negativicutes</taxon>
        <taxon>Selenomonadales</taxon>
        <taxon>Selenomonadaceae</taxon>
        <taxon>Selenomonas</taxon>
    </lineage>
</organism>
<feature type="non-terminal residue" evidence="2">
    <location>
        <position position="105"/>
    </location>
</feature>
<dbReference type="EMBL" id="ADGH01000006">
    <property type="protein sequence ID" value="EHG25144.1"/>
    <property type="molecule type" value="Genomic_DNA"/>
</dbReference>
<accession>A0ABN0DQC9</accession>
<evidence type="ECO:0000259" key="1">
    <source>
        <dbReference type="SMART" id="SM00470"/>
    </source>
</evidence>
<keyword evidence="3" id="KW-1185">Reference proteome</keyword>
<dbReference type="Proteomes" id="UP000003175">
    <property type="component" value="Unassembled WGS sequence"/>
</dbReference>
<dbReference type="CDD" id="cd16403">
    <property type="entry name" value="ParB_N_like_MT"/>
    <property type="match status" value="1"/>
</dbReference>
<protein>
    <recommendedName>
        <fullName evidence="1">ParB-like N-terminal domain-containing protein</fullName>
    </recommendedName>
</protein>
<dbReference type="PANTHER" id="PTHR33375">
    <property type="entry name" value="CHROMOSOME-PARTITIONING PROTEIN PARB-RELATED"/>
    <property type="match status" value="1"/>
</dbReference>